<dbReference type="InterPro" id="IPR007138">
    <property type="entry name" value="ABM_dom"/>
</dbReference>
<gene>
    <name evidence="2" type="ORF">LMF89_04835</name>
</gene>
<dbReference type="GO" id="GO:0004497">
    <property type="term" value="F:monooxygenase activity"/>
    <property type="evidence" value="ECO:0007669"/>
    <property type="project" value="UniProtKB-KW"/>
</dbReference>
<dbReference type="InterPro" id="IPR011008">
    <property type="entry name" value="Dimeric_a/b-barrel"/>
</dbReference>
<accession>A0ABS8HN95</accession>
<keyword evidence="3" id="KW-1185">Reference proteome</keyword>
<protein>
    <submittedName>
        <fullName evidence="2">Antibiotic biosynthesis monooxygenase</fullName>
    </submittedName>
</protein>
<name>A0ABS8HN95_9FIRM</name>
<dbReference type="Proteomes" id="UP001165492">
    <property type="component" value="Unassembled WGS sequence"/>
</dbReference>
<dbReference type="Gene3D" id="3.30.70.100">
    <property type="match status" value="1"/>
</dbReference>
<keyword evidence="2" id="KW-0503">Monooxygenase</keyword>
<dbReference type="PANTHER" id="PTHR33336:SF15">
    <property type="entry name" value="ABM DOMAIN-CONTAINING PROTEIN"/>
    <property type="match status" value="1"/>
</dbReference>
<sequence length="98" mass="11338">MVIVIARQTLKPGKKAELFALAKDVIAATRKEEKCISYELLDDPYDDNRCAFVERWGDKEALVEHLKTPHLNEWRQKSANLLAEKTTIELYQSDEISF</sequence>
<keyword evidence="2" id="KW-0560">Oxidoreductase</keyword>
<dbReference type="InterPro" id="IPR050744">
    <property type="entry name" value="AI-2_Isomerase_LsrG"/>
</dbReference>
<dbReference type="SUPFAM" id="SSF54909">
    <property type="entry name" value="Dimeric alpha+beta barrel"/>
    <property type="match status" value="1"/>
</dbReference>
<evidence type="ECO:0000259" key="1">
    <source>
        <dbReference type="PROSITE" id="PS51725"/>
    </source>
</evidence>
<dbReference type="PROSITE" id="PS51725">
    <property type="entry name" value="ABM"/>
    <property type="match status" value="1"/>
</dbReference>
<dbReference type="RefSeq" id="WP_229534115.1">
    <property type="nucleotide sequence ID" value="NZ_JAJHJB010000004.1"/>
</dbReference>
<evidence type="ECO:0000313" key="3">
    <source>
        <dbReference type="Proteomes" id="UP001165492"/>
    </source>
</evidence>
<evidence type="ECO:0000313" key="2">
    <source>
        <dbReference type="EMBL" id="MCC5464692.1"/>
    </source>
</evidence>
<organism evidence="2 3">
    <name type="scientific">Pelosinus baikalensis</name>
    <dbReference type="NCBI Taxonomy" id="2892015"/>
    <lineage>
        <taxon>Bacteria</taxon>
        <taxon>Bacillati</taxon>
        <taxon>Bacillota</taxon>
        <taxon>Negativicutes</taxon>
        <taxon>Selenomonadales</taxon>
        <taxon>Sporomusaceae</taxon>
        <taxon>Pelosinus</taxon>
    </lineage>
</organism>
<reference evidence="2" key="1">
    <citation type="submission" date="2021-11" db="EMBL/GenBank/DDBJ databases">
        <title>Description of a new species Pelosinus isolated from the bottom sediments of Lake Baikal.</title>
        <authorList>
            <person name="Zakharyuk A."/>
        </authorList>
    </citation>
    <scope>NUCLEOTIDE SEQUENCE</scope>
    <source>
        <strain evidence="2">Bkl1</strain>
    </source>
</reference>
<comment type="caution">
    <text evidence="2">The sequence shown here is derived from an EMBL/GenBank/DDBJ whole genome shotgun (WGS) entry which is preliminary data.</text>
</comment>
<feature type="domain" description="ABM" evidence="1">
    <location>
        <begin position="2"/>
        <end position="90"/>
    </location>
</feature>
<proteinExistence type="predicted"/>
<dbReference type="PANTHER" id="PTHR33336">
    <property type="entry name" value="QUINOL MONOOXYGENASE YGIN-RELATED"/>
    <property type="match status" value="1"/>
</dbReference>
<dbReference type="EMBL" id="JAJHJB010000004">
    <property type="protein sequence ID" value="MCC5464692.1"/>
    <property type="molecule type" value="Genomic_DNA"/>
</dbReference>
<dbReference type="Pfam" id="PF03992">
    <property type="entry name" value="ABM"/>
    <property type="match status" value="1"/>
</dbReference>